<protein>
    <recommendedName>
        <fullName evidence="4">Putative HNH nuclease YajD</fullName>
    </recommendedName>
</protein>
<name>E7GJY4_CLOS6</name>
<evidence type="ECO:0000313" key="6">
    <source>
        <dbReference type="EMBL" id="EGA94878.1"/>
    </source>
</evidence>
<evidence type="ECO:0000259" key="5">
    <source>
        <dbReference type="SMART" id="SM00507"/>
    </source>
</evidence>
<comment type="similarity">
    <text evidence="3">Belongs to the HNH nuclease family.</text>
</comment>
<comment type="caution">
    <text evidence="6">The sequence shown here is derived from an EMBL/GenBank/DDBJ whole genome shotgun (WGS) entry which is preliminary data.</text>
</comment>
<dbReference type="InterPro" id="IPR002711">
    <property type="entry name" value="HNH"/>
</dbReference>
<dbReference type="CDD" id="cd00085">
    <property type="entry name" value="HNHc"/>
    <property type="match status" value="1"/>
</dbReference>
<keyword evidence="2" id="KW-0378">Hydrolase</keyword>
<dbReference type="GO" id="GO:0004519">
    <property type="term" value="F:endonuclease activity"/>
    <property type="evidence" value="ECO:0007669"/>
    <property type="project" value="UniProtKB-KW"/>
</dbReference>
<dbReference type="Gene3D" id="1.10.30.50">
    <property type="match status" value="1"/>
</dbReference>
<evidence type="ECO:0000256" key="4">
    <source>
        <dbReference type="ARBA" id="ARBA00040194"/>
    </source>
</evidence>
<gene>
    <name evidence="6" type="ORF">HMPREF9474_01229</name>
</gene>
<dbReference type="Pfam" id="PF01844">
    <property type="entry name" value="HNH"/>
    <property type="match status" value="1"/>
</dbReference>
<evidence type="ECO:0000256" key="3">
    <source>
        <dbReference type="ARBA" id="ARBA00038412"/>
    </source>
</evidence>
<dbReference type="EMBL" id="ADLQ01000032">
    <property type="protein sequence ID" value="EGA94878.1"/>
    <property type="molecule type" value="Genomic_DNA"/>
</dbReference>
<evidence type="ECO:0000256" key="1">
    <source>
        <dbReference type="ARBA" id="ARBA00022722"/>
    </source>
</evidence>
<feature type="domain" description="HNH nuclease" evidence="5">
    <location>
        <begin position="91"/>
        <end position="147"/>
    </location>
</feature>
<dbReference type="GO" id="GO:0016787">
    <property type="term" value="F:hydrolase activity"/>
    <property type="evidence" value="ECO:0007669"/>
    <property type="project" value="UniProtKB-KW"/>
</dbReference>
<evidence type="ECO:0000313" key="7">
    <source>
        <dbReference type="Proteomes" id="UP000002970"/>
    </source>
</evidence>
<sequence length="161" mass="19099">MLSLSCEELREALWKIHGAFFFTFAWTGASSFHPVRYIGEEMDKMPMKPKKPCRHPGCPNLTDGIYCEEHRALHCSDWTSSAGRGYDRRWRIARSRFLKTHPLCVRCREQGRLVKATVVDHIVPHRGDDRLFWDEENWQALCKNCHDSKTMTEDRYQEYKY</sequence>
<dbReference type="GO" id="GO:0008270">
    <property type="term" value="F:zinc ion binding"/>
    <property type="evidence" value="ECO:0007669"/>
    <property type="project" value="InterPro"/>
</dbReference>
<proteinExistence type="inferred from homology"/>
<dbReference type="InterPro" id="IPR003615">
    <property type="entry name" value="HNH_nuc"/>
</dbReference>
<reference evidence="6 7" key="1">
    <citation type="submission" date="2010-12" db="EMBL/GenBank/DDBJ databases">
        <title>The Genome Sequence of Clostridium symbiosum strain WAL-14163.</title>
        <authorList>
            <person name="Earl A."/>
            <person name="Ward D."/>
            <person name="Feldgarden M."/>
            <person name="Gevers D."/>
            <person name="Finegold S.M."/>
            <person name="Summanen P.H."/>
            <person name="Molitoris D.R."/>
            <person name="Vaisanen M.L."/>
            <person name="Daigneault M."/>
            <person name="Young S.K."/>
            <person name="Zeng Q."/>
            <person name="Gargeya S."/>
            <person name="Fitzgerald M."/>
            <person name="Haas B."/>
            <person name="Abouelleil A."/>
            <person name="Alvarado L."/>
            <person name="Arachchi H.M."/>
            <person name="Berlin A."/>
            <person name="Brown A."/>
            <person name="Chapman S.B."/>
            <person name="Chen Z."/>
            <person name="Dunbar C."/>
            <person name="Freedman E."/>
            <person name="Gearin G."/>
            <person name="Gellesch M."/>
            <person name="Goldberg J."/>
            <person name="Griggs A."/>
            <person name="Gujja S."/>
            <person name="Heilman E."/>
            <person name="Heiman D."/>
            <person name="Howarth C."/>
            <person name="Larson L."/>
            <person name="Lui A."/>
            <person name="MacDonald P.J.P."/>
            <person name="Mehta T."/>
            <person name="Montmayeur A."/>
            <person name="Murphy C."/>
            <person name="Neiman D."/>
            <person name="Pearson M."/>
            <person name="Priest M."/>
            <person name="Roberts A."/>
            <person name="Saif S."/>
            <person name="Shea T."/>
            <person name="Shenoy N."/>
            <person name="Sisk P."/>
            <person name="Stolte C."/>
            <person name="Sykes S."/>
            <person name="White J."/>
            <person name="Yandava C."/>
            <person name="Nusbaum C."/>
            <person name="Birren B."/>
        </authorList>
    </citation>
    <scope>NUCLEOTIDE SEQUENCE [LARGE SCALE GENOMIC DNA]</scope>
    <source>
        <strain evidence="6 7">WAL-14163</strain>
    </source>
</reference>
<keyword evidence="7" id="KW-1185">Reference proteome</keyword>
<organism evidence="6 7">
    <name type="scientific">Clostridium symbiosum (strain WAL-14163)</name>
    <dbReference type="NCBI Taxonomy" id="742740"/>
    <lineage>
        <taxon>Bacteria</taxon>
        <taxon>Bacillati</taxon>
        <taxon>Bacillota</taxon>
        <taxon>Clostridia</taxon>
        <taxon>Lachnospirales</taxon>
        <taxon>Lachnospiraceae</taxon>
        <taxon>Otoolea</taxon>
    </lineage>
</organism>
<dbReference type="SMART" id="SM00507">
    <property type="entry name" value="HNHc"/>
    <property type="match status" value="1"/>
</dbReference>
<dbReference type="PANTHER" id="PTHR41286:SF1">
    <property type="entry name" value="HNH NUCLEASE YAJD-RELATED"/>
    <property type="match status" value="1"/>
</dbReference>
<dbReference type="GO" id="GO:0005829">
    <property type="term" value="C:cytosol"/>
    <property type="evidence" value="ECO:0007669"/>
    <property type="project" value="TreeGrafter"/>
</dbReference>
<evidence type="ECO:0000256" key="2">
    <source>
        <dbReference type="ARBA" id="ARBA00022801"/>
    </source>
</evidence>
<dbReference type="GO" id="GO:0003676">
    <property type="term" value="F:nucleic acid binding"/>
    <property type="evidence" value="ECO:0007669"/>
    <property type="project" value="InterPro"/>
</dbReference>
<dbReference type="AlphaFoldDB" id="E7GJY4"/>
<dbReference type="Proteomes" id="UP000002970">
    <property type="component" value="Unassembled WGS sequence"/>
</dbReference>
<dbReference type="STRING" id="1512.GCA_900049235_01346"/>
<accession>E7GJY4</accession>
<dbReference type="HOGENOM" id="CLU_108879_4_2_9"/>
<keyword evidence="6" id="KW-0255">Endonuclease</keyword>
<dbReference type="eggNOG" id="COG1403">
    <property type="taxonomic scope" value="Bacteria"/>
</dbReference>
<dbReference type="PANTHER" id="PTHR41286">
    <property type="entry name" value="HNH NUCLEASE YAJD-RELATED"/>
    <property type="match status" value="1"/>
</dbReference>
<keyword evidence="1" id="KW-0540">Nuclease</keyword>